<name>A0AAD1WD66_PELCU</name>
<proteinExistence type="predicted"/>
<protein>
    <submittedName>
        <fullName evidence="1">Uncharacterized protein</fullName>
    </submittedName>
</protein>
<accession>A0AAD1WD66</accession>
<gene>
    <name evidence="1" type="ORF">PECUL_23A050632</name>
</gene>
<dbReference type="AlphaFoldDB" id="A0AAD1WD66"/>
<evidence type="ECO:0000313" key="2">
    <source>
        <dbReference type="Proteomes" id="UP001295444"/>
    </source>
</evidence>
<dbReference type="EMBL" id="OW240917">
    <property type="protein sequence ID" value="CAH2299681.1"/>
    <property type="molecule type" value="Genomic_DNA"/>
</dbReference>
<sequence>MTLNSNYLHRGKPPWRLNDFLHYDKTFTTSLASELENFFKTNDNSEASIFSIWQAHKTVIRGHLIGRASYLKRKRKKEHMDLLRKLRDTTSAHLLNPTDTQEK</sequence>
<keyword evidence="2" id="KW-1185">Reference proteome</keyword>
<organism evidence="1 2">
    <name type="scientific">Pelobates cultripes</name>
    <name type="common">Western spadefoot toad</name>
    <dbReference type="NCBI Taxonomy" id="61616"/>
    <lineage>
        <taxon>Eukaryota</taxon>
        <taxon>Metazoa</taxon>
        <taxon>Chordata</taxon>
        <taxon>Craniata</taxon>
        <taxon>Vertebrata</taxon>
        <taxon>Euteleostomi</taxon>
        <taxon>Amphibia</taxon>
        <taxon>Batrachia</taxon>
        <taxon>Anura</taxon>
        <taxon>Pelobatoidea</taxon>
        <taxon>Pelobatidae</taxon>
        <taxon>Pelobates</taxon>
    </lineage>
</organism>
<reference evidence="1" key="1">
    <citation type="submission" date="2022-03" db="EMBL/GenBank/DDBJ databases">
        <authorList>
            <person name="Alioto T."/>
            <person name="Alioto T."/>
            <person name="Gomez Garrido J."/>
        </authorList>
    </citation>
    <scope>NUCLEOTIDE SEQUENCE</scope>
</reference>
<evidence type="ECO:0000313" key="1">
    <source>
        <dbReference type="EMBL" id="CAH2299681.1"/>
    </source>
</evidence>
<dbReference type="Proteomes" id="UP001295444">
    <property type="component" value="Chromosome 06"/>
</dbReference>